<dbReference type="RefSeq" id="WP_255855198.1">
    <property type="nucleotide sequence ID" value="NZ_CP073347.1"/>
</dbReference>
<proteinExistence type="predicted"/>
<feature type="transmembrane region" description="Helical" evidence="1">
    <location>
        <begin position="222"/>
        <end position="255"/>
    </location>
</feature>
<keyword evidence="1" id="KW-1133">Transmembrane helix</keyword>
<reference evidence="2" key="1">
    <citation type="submission" date="2021-04" db="EMBL/GenBank/DDBJ databases">
        <title>Oceanospirillales bacteria with DddD are important DMSP degraders in coastal seawater.</title>
        <authorList>
            <person name="Liu J."/>
        </authorList>
    </citation>
    <scope>NUCLEOTIDE SEQUENCE</scope>
    <source>
        <strain evidence="2">D13-1</strain>
    </source>
</reference>
<dbReference type="PANTHER" id="PTHR33645:SF11">
    <property type="entry name" value="AMINOPEPTIDASE (DUF3754)"/>
    <property type="match status" value="1"/>
</dbReference>
<accession>A0ABY5HKW2</accession>
<dbReference type="PANTHER" id="PTHR33645">
    <property type="entry name" value="AMINOPEPTIDASE (DUF3754)"/>
    <property type="match status" value="1"/>
</dbReference>
<keyword evidence="3" id="KW-1185">Reference proteome</keyword>
<name>A0ABY5HKW2_9GAMM</name>
<dbReference type="Proteomes" id="UP001058461">
    <property type="component" value="Chromosome"/>
</dbReference>
<evidence type="ECO:0000256" key="1">
    <source>
        <dbReference type="SAM" id="Phobius"/>
    </source>
</evidence>
<dbReference type="EMBL" id="CP073347">
    <property type="protein sequence ID" value="UTW13035.1"/>
    <property type="molecule type" value="Genomic_DNA"/>
</dbReference>
<organism evidence="2 3">
    <name type="scientific">Marinobacterium rhizophilum</name>
    <dbReference type="NCBI Taxonomy" id="420402"/>
    <lineage>
        <taxon>Bacteria</taxon>
        <taxon>Pseudomonadati</taxon>
        <taxon>Pseudomonadota</taxon>
        <taxon>Gammaproteobacteria</taxon>
        <taxon>Oceanospirillales</taxon>
        <taxon>Oceanospirillaceae</taxon>
        <taxon>Marinobacterium</taxon>
    </lineage>
</organism>
<keyword evidence="1" id="KW-0472">Membrane</keyword>
<dbReference type="Pfam" id="PF12576">
    <property type="entry name" value="DUF3754"/>
    <property type="match status" value="1"/>
</dbReference>
<keyword evidence="1" id="KW-0812">Transmembrane</keyword>
<sequence>MTGNRSNDVAEKQFRFIPYRRKDLLAWCLQDLATQPESLACQRAALIQFCNLLDSVFHHDFRVLIESLKDSYATQAPDADTRAMPRLQATEPAGGEDFATALGVLLEKANYEVISQEDLNQALAQSSVFKVSLKVDFDDFSQVLLFCRGEAKRTEQLSSCFGLFRREIEFVNYDRVVLYLRFRNEGAQAGSTLLKLFQNVPKADLEMLFPNTHVRMRTIDKLLIGIPALVSGGIVLSTKLGASLVVLGSLLGFWLGLRTQPVELNEAVVMVLLTGVAALGGYLWKQFNTFKNRKLRFMQALTQNLYFKNLDNNAGVFHRLADDAEEEEVKEAMLAYYQLLIADAPLSRAELDRRIEQRFAEQLGCRLDFEIDDALHKLQALALVHEAEGLLRAVPLNEAIGLLNRRWDDYFRP</sequence>
<evidence type="ECO:0000313" key="2">
    <source>
        <dbReference type="EMBL" id="UTW13035.1"/>
    </source>
</evidence>
<gene>
    <name evidence="2" type="ORF">KDW95_05075</name>
</gene>
<protein>
    <submittedName>
        <fullName evidence="2">DUF3754 domain-containing protein</fullName>
    </submittedName>
</protein>
<evidence type="ECO:0000313" key="3">
    <source>
        <dbReference type="Proteomes" id="UP001058461"/>
    </source>
</evidence>
<feature type="transmembrane region" description="Helical" evidence="1">
    <location>
        <begin position="267"/>
        <end position="284"/>
    </location>
</feature>
<dbReference type="InterPro" id="IPR022227">
    <property type="entry name" value="DUF3754"/>
</dbReference>